<dbReference type="Pfam" id="PF03443">
    <property type="entry name" value="AA9"/>
    <property type="match status" value="1"/>
</dbReference>
<evidence type="ECO:0000256" key="6">
    <source>
        <dbReference type="ARBA" id="ARBA00023001"/>
    </source>
</evidence>
<evidence type="ECO:0000256" key="13">
    <source>
        <dbReference type="ARBA" id="ARBA00044502"/>
    </source>
</evidence>
<keyword evidence="8" id="KW-0186">Copper</keyword>
<sequence>MPPILALLLAAGTSLLPSALAHSHINYLIINGLLYPGFDPTGRTHNRNNTVGWSTTAADDGFVPPSNYSSPDIICHVNGAPALAHAPVPQGAKIHLQWNGWPQSHHGPVLSYLAPCDSTTGCSTVNKTALEWTKIDNSFPALIDETPSPPGDWATDVLIASNNSWQVGIPANLAPGPYVLRHEIIALHYANRKDGAQNYPQCVNLWVHSAEGAAAATPTKTLSLGAGVGTPATRLYKATDPGVTVDIYTKLGTYVIPGPTVVAGVTPVPLAQQRVSSVPTADGTALLVTAGKTVPFLGPTGR</sequence>
<dbReference type="GO" id="GO:0005576">
    <property type="term" value="C:extracellular region"/>
    <property type="evidence" value="ECO:0007669"/>
    <property type="project" value="UniProtKB-SubCell"/>
</dbReference>
<organism evidence="18 19">
    <name type="scientific">Podospora appendiculata</name>
    <dbReference type="NCBI Taxonomy" id="314037"/>
    <lineage>
        <taxon>Eukaryota</taxon>
        <taxon>Fungi</taxon>
        <taxon>Dikarya</taxon>
        <taxon>Ascomycota</taxon>
        <taxon>Pezizomycotina</taxon>
        <taxon>Sordariomycetes</taxon>
        <taxon>Sordariomycetidae</taxon>
        <taxon>Sordariales</taxon>
        <taxon>Podosporaceae</taxon>
        <taxon>Podospora</taxon>
    </lineage>
</organism>
<evidence type="ECO:0000256" key="15">
    <source>
        <dbReference type="ARBA" id="ARBA00047174"/>
    </source>
</evidence>
<feature type="signal peptide" evidence="16">
    <location>
        <begin position="1"/>
        <end position="21"/>
    </location>
</feature>
<dbReference type="CDD" id="cd21175">
    <property type="entry name" value="LPMO_AA9"/>
    <property type="match status" value="1"/>
</dbReference>
<comment type="cofactor">
    <cofactor evidence="1">
        <name>Cu(2+)</name>
        <dbReference type="ChEBI" id="CHEBI:29036"/>
    </cofactor>
</comment>
<feature type="chain" id="PRO_5042291943" description="lytic cellulose monooxygenase (C4-dehydrogenating)" evidence="16">
    <location>
        <begin position="22"/>
        <end position="302"/>
    </location>
</feature>
<comment type="subcellular location">
    <subcellularLocation>
        <location evidence="2">Secreted</location>
    </subcellularLocation>
</comment>
<keyword evidence="18" id="KW-0378">Hydrolase</keyword>
<keyword evidence="11" id="KW-0119">Carbohydrate metabolism</keyword>
<evidence type="ECO:0000313" key="18">
    <source>
        <dbReference type="EMBL" id="KAK3682224.1"/>
    </source>
</evidence>
<evidence type="ECO:0000313" key="19">
    <source>
        <dbReference type="Proteomes" id="UP001270362"/>
    </source>
</evidence>
<dbReference type="AlphaFoldDB" id="A0AAE0X0C0"/>
<reference evidence="18" key="2">
    <citation type="submission" date="2023-06" db="EMBL/GenBank/DDBJ databases">
        <authorList>
            <consortium name="Lawrence Berkeley National Laboratory"/>
            <person name="Haridas S."/>
            <person name="Hensen N."/>
            <person name="Bonometti L."/>
            <person name="Westerberg I."/>
            <person name="Brannstrom I.O."/>
            <person name="Guillou S."/>
            <person name="Cros-Aarteil S."/>
            <person name="Calhoun S."/>
            <person name="Kuo A."/>
            <person name="Mondo S."/>
            <person name="Pangilinan J."/>
            <person name="Riley R."/>
            <person name="Labutti K."/>
            <person name="Andreopoulos B."/>
            <person name="Lipzen A."/>
            <person name="Chen C."/>
            <person name="Yanf M."/>
            <person name="Daum C."/>
            <person name="Ng V."/>
            <person name="Clum A."/>
            <person name="Steindorff A."/>
            <person name="Ohm R."/>
            <person name="Martin F."/>
            <person name="Silar P."/>
            <person name="Natvig D."/>
            <person name="Lalanne C."/>
            <person name="Gautier V."/>
            <person name="Ament-Velasquez S.L."/>
            <person name="Kruys A."/>
            <person name="Hutchinson M.I."/>
            <person name="Powell A.J."/>
            <person name="Barry K."/>
            <person name="Miller A.N."/>
            <person name="Grigoriev I.V."/>
            <person name="Debuchy R."/>
            <person name="Gladieux P."/>
            <person name="Thoren M.H."/>
            <person name="Johannesson H."/>
        </authorList>
    </citation>
    <scope>NUCLEOTIDE SEQUENCE</scope>
    <source>
        <strain evidence="18">CBS 314.62</strain>
    </source>
</reference>
<evidence type="ECO:0000256" key="10">
    <source>
        <dbReference type="ARBA" id="ARBA00023157"/>
    </source>
</evidence>
<keyword evidence="7" id="KW-0560">Oxidoreductase</keyword>
<dbReference type="EMBL" id="JAULSO010000005">
    <property type="protein sequence ID" value="KAK3682224.1"/>
    <property type="molecule type" value="Genomic_DNA"/>
</dbReference>
<keyword evidence="9" id="KW-0503">Monooxygenase</keyword>
<reference evidence="18" key="1">
    <citation type="journal article" date="2023" name="Mol. Phylogenet. Evol.">
        <title>Genome-scale phylogeny and comparative genomics of the fungal order Sordariales.</title>
        <authorList>
            <person name="Hensen N."/>
            <person name="Bonometti L."/>
            <person name="Westerberg I."/>
            <person name="Brannstrom I.O."/>
            <person name="Guillou S."/>
            <person name="Cros-Aarteil S."/>
            <person name="Calhoun S."/>
            <person name="Haridas S."/>
            <person name="Kuo A."/>
            <person name="Mondo S."/>
            <person name="Pangilinan J."/>
            <person name="Riley R."/>
            <person name="LaButti K."/>
            <person name="Andreopoulos B."/>
            <person name="Lipzen A."/>
            <person name="Chen C."/>
            <person name="Yan M."/>
            <person name="Daum C."/>
            <person name="Ng V."/>
            <person name="Clum A."/>
            <person name="Steindorff A."/>
            <person name="Ohm R.A."/>
            <person name="Martin F."/>
            <person name="Silar P."/>
            <person name="Natvig D.O."/>
            <person name="Lalanne C."/>
            <person name="Gautier V."/>
            <person name="Ament-Velasquez S.L."/>
            <person name="Kruys A."/>
            <person name="Hutchinson M.I."/>
            <person name="Powell A.J."/>
            <person name="Barry K."/>
            <person name="Miller A.N."/>
            <person name="Grigoriev I.V."/>
            <person name="Debuchy R."/>
            <person name="Gladieux P."/>
            <person name="Hiltunen Thoren M."/>
            <person name="Johannesson H."/>
        </authorList>
    </citation>
    <scope>NUCLEOTIDE SEQUENCE</scope>
    <source>
        <strain evidence="18">CBS 314.62</strain>
    </source>
</reference>
<evidence type="ECO:0000256" key="9">
    <source>
        <dbReference type="ARBA" id="ARBA00023033"/>
    </source>
</evidence>
<evidence type="ECO:0000256" key="16">
    <source>
        <dbReference type="SAM" id="SignalP"/>
    </source>
</evidence>
<dbReference type="Gene3D" id="2.70.50.70">
    <property type="match status" value="1"/>
</dbReference>
<dbReference type="PANTHER" id="PTHR33353:SF36">
    <property type="entry name" value="ENDO-BETA-1,4-GLUCANASE D"/>
    <property type="match status" value="1"/>
</dbReference>
<dbReference type="InterPro" id="IPR049892">
    <property type="entry name" value="AA9"/>
</dbReference>
<evidence type="ECO:0000256" key="2">
    <source>
        <dbReference type="ARBA" id="ARBA00004613"/>
    </source>
</evidence>
<dbReference type="InterPro" id="IPR005103">
    <property type="entry name" value="AA9_LPMO"/>
</dbReference>
<evidence type="ECO:0000256" key="7">
    <source>
        <dbReference type="ARBA" id="ARBA00023002"/>
    </source>
</evidence>
<protein>
    <recommendedName>
        <fullName evidence="15">lytic cellulose monooxygenase (C4-dehydrogenating)</fullName>
        <ecNumber evidence="15">1.14.99.56</ecNumber>
    </recommendedName>
</protein>
<proteinExistence type="inferred from homology"/>
<keyword evidence="4" id="KW-0479">Metal-binding</keyword>
<evidence type="ECO:0000256" key="11">
    <source>
        <dbReference type="ARBA" id="ARBA00023277"/>
    </source>
</evidence>
<evidence type="ECO:0000256" key="12">
    <source>
        <dbReference type="ARBA" id="ARBA00023326"/>
    </source>
</evidence>
<feature type="domain" description="Auxiliary Activity family 9 catalytic" evidence="17">
    <location>
        <begin position="22"/>
        <end position="250"/>
    </location>
</feature>
<dbReference type="PANTHER" id="PTHR33353">
    <property type="entry name" value="PUTATIVE (AFU_ORTHOLOGUE AFUA_1G12560)-RELATED"/>
    <property type="match status" value="1"/>
</dbReference>
<keyword evidence="10" id="KW-1015">Disulfide bond</keyword>
<dbReference type="GO" id="GO:0004497">
    <property type="term" value="F:monooxygenase activity"/>
    <property type="evidence" value="ECO:0007669"/>
    <property type="project" value="UniProtKB-KW"/>
</dbReference>
<keyword evidence="5 16" id="KW-0732">Signal</keyword>
<keyword evidence="12" id="KW-0624">Polysaccharide degradation</keyword>
<dbReference type="Proteomes" id="UP001270362">
    <property type="component" value="Unassembled WGS sequence"/>
</dbReference>
<evidence type="ECO:0000256" key="8">
    <source>
        <dbReference type="ARBA" id="ARBA00023008"/>
    </source>
</evidence>
<dbReference type="GO" id="GO:0016787">
    <property type="term" value="F:hydrolase activity"/>
    <property type="evidence" value="ECO:0007669"/>
    <property type="project" value="UniProtKB-KW"/>
</dbReference>
<dbReference type="GO" id="GO:0046872">
    <property type="term" value="F:metal ion binding"/>
    <property type="evidence" value="ECO:0007669"/>
    <property type="project" value="UniProtKB-KW"/>
</dbReference>
<evidence type="ECO:0000256" key="5">
    <source>
        <dbReference type="ARBA" id="ARBA00022729"/>
    </source>
</evidence>
<dbReference type="GO" id="GO:0030245">
    <property type="term" value="P:cellulose catabolic process"/>
    <property type="evidence" value="ECO:0007669"/>
    <property type="project" value="UniProtKB-KW"/>
</dbReference>
<gene>
    <name evidence="18" type="ORF">B0T22DRAFT_279172</name>
</gene>
<comment type="catalytic activity">
    <reaction evidence="14">
        <text>[(1-&gt;4)-beta-D-glucosyl]n+m + reduced acceptor + O2 = 4-dehydro-beta-D-glucosyl-[(1-&gt;4)-beta-D-glucosyl]n-1 + [(1-&gt;4)-beta-D-glucosyl]m + acceptor + H2O.</text>
        <dbReference type="EC" id="1.14.99.56"/>
    </reaction>
</comment>
<comment type="similarity">
    <text evidence="13">Belongs to the polysaccharide monooxygenase AA9 family.</text>
</comment>
<keyword evidence="6" id="KW-0136">Cellulose degradation</keyword>
<accession>A0AAE0X0C0</accession>
<keyword evidence="19" id="KW-1185">Reference proteome</keyword>
<name>A0AAE0X0C0_9PEZI</name>
<comment type="caution">
    <text evidence="18">The sequence shown here is derived from an EMBL/GenBank/DDBJ whole genome shotgun (WGS) entry which is preliminary data.</text>
</comment>
<evidence type="ECO:0000256" key="3">
    <source>
        <dbReference type="ARBA" id="ARBA00022525"/>
    </source>
</evidence>
<keyword evidence="3" id="KW-0964">Secreted</keyword>
<evidence type="ECO:0000256" key="4">
    <source>
        <dbReference type="ARBA" id="ARBA00022723"/>
    </source>
</evidence>
<evidence type="ECO:0000256" key="1">
    <source>
        <dbReference type="ARBA" id="ARBA00001973"/>
    </source>
</evidence>
<evidence type="ECO:0000256" key="14">
    <source>
        <dbReference type="ARBA" id="ARBA00045077"/>
    </source>
</evidence>
<evidence type="ECO:0000259" key="17">
    <source>
        <dbReference type="Pfam" id="PF03443"/>
    </source>
</evidence>
<dbReference type="EC" id="1.14.99.56" evidence="15"/>